<dbReference type="PIRSF" id="PIRSF005211">
    <property type="entry name" value="Ab_hydro_YheT"/>
    <property type="match status" value="1"/>
</dbReference>
<dbReference type="Gene3D" id="3.40.50.1820">
    <property type="entry name" value="alpha/beta hydrolase"/>
    <property type="match status" value="1"/>
</dbReference>
<proteinExistence type="inferred from homology"/>
<dbReference type="OrthoDB" id="332676at2"/>
<evidence type="ECO:0000256" key="2">
    <source>
        <dbReference type="ARBA" id="ARBA00022487"/>
    </source>
</evidence>
<dbReference type="SUPFAM" id="SSF53474">
    <property type="entry name" value="alpha/beta-Hydrolases"/>
    <property type="match status" value="1"/>
</dbReference>
<dbReference type="InterPro" id="IPR012020">
    <property type="entry name" value="ABHD4"/>
</dbReference>
<reference evidence="7" key="1">
    <citation type="submission" date="2016-10" db="EMBL/GenBank/DDBJ databases">
        <authorList>
            <person name="Varghese N."/>
            <person name="Submissions S."/>
        </authorList>
    </citation>
    <scope>NUCLEOTIDE SEQUENCE [LARGE SCALE GENOMIC DNA]</scope>
    <source>
        <strain evidence="7">DSM 22703</strain>
    </source>
</reference>
<feature type="active site" description="Charge relay system" evidence="4">
    <location>
        <position position="293"/>
    </location>
</feature>
<dbReference type="PANTHER" id="PTHR10794:SF94">
    <property type="entry name" value="ESTERASE YHET-RELATED"/>
    <property type="match status" value="1"/>
</dbReference>
<dbReference type="InterPro" id="IPR000952">
    <property type="entry name" value="AB_hydrolase_4_CS"/>
</dbReference>
<keyword evidence="2" id="KW-0719">Serine esterase</keyword>
<organism evidence="6 7">
    <name type="scientific">Algoriphagus alkaliphilus</name>
    <dbReference type="NCBI Taxonomy" id="279824"/>
    <lineage>
        <taxon>Bacteria</taxon>
        <taxon>Pseudomonadati</taxon>
        <taxon>Bacteroidota</taxon>
        <taxon>Cytophagia</taxon>
        <taxon>Cytophagales</taxon>
        <taxon>Cyclobacteriaceae</taxon>
        <taxon>Algoriphagus</taxon>
    </lineage>
</organism>
<dbReference type="Pfam" id="PF00561">
    <property type="entry name" value="Abhydrolase_1"/>
    <property type="match status" value="1"/>
</dbReference>
<feature type="active site" description="Charge relay system" evidence="4">
    <location>
        <position position="264"/>
    </location>
</feature>
<evidence type="ECO:0000259" key="5">
    <source>
        <dbReference type="Pfam" id="PF00561"/>
    </source>
</evidence>
<evidence type="ECO:0000313" key="6">
    <source>
        <dbReference type="EMBL" id="SDA69873.1"/>
    </source>
</evidence>
<gene>
    <name evidence="6" type="ORF">SAMN03080617_01797</name>
</gene>
<feature type="domain" description="AB hydrolase-1" evidence="5">
    <location>
        <begin position="61"/>
        <end position="296"/>
    </location>
</feature>
<accession>A0A1G5XHH0</accession>
<sequence>MPLTSESFYQRPKWLFSGHLETIYPALFRKVEIQKPERERITTADGDFLDLDWYRGGNDALVILSHGLEGNSTRPYMLGMAKEFILKGLDVLSWNFRGCGEELNKKIIFYHSGATYDLDTVVIHAQKNYRNVYLVGFSLGGNLTLKYLGEKKSSYPKIKKGVAISVPLDLAGSCNKISSGENVIYSKRFLNTLKEKVIRKSLAFPGEFPLRLLRKIKTLRDFDEYFTGPLHGFSDAAEYYSINSSLQFLDQIEVPALILNAQNDPFLSDTCFPIKLAKRLELVHFEFPKHGGHVGFSGPTGEKSFYSELRAVEFITRDL</sequence>
<dbReference type="GO" id="GO:0047372">
    <property type="term" value="F:monoacylglycerol lipase activity"/>
    <property type="evidence" value="ECO:0007669"/>
    <property type="project" value="TreeGrafter"/>
</dbReference>
<feature type="active site" description="Charge relay system" evidence="4">
    <location>
        <position position="138"/>
    </location>
</feature>
<name>A0A1G5XHH0_9BACT</name>
<dbReference type="PANTHER" id="PTHR10794">
    <property type="entry name" value="ABHYDROLASE DOMAIN-CONTAINING PROTEIN"/>
    <property type="match status" value="1"/>
</dbReference>
<dbReference type="STRING" id="279824.SAMN03080617_01797"/>
<dbReference type="Proteomes" id="UP000198756">
    <property type="component" value="Unassembled WGS sequence"/>
</dbReference>
<evidence type="ECO:0000256" key="4">
    <source>
        <dbReference type="PIRSR" id="PIRSR005211-1"/>
    </source>
</evidence>
<keyword evidence="3" id="KW-0378">Hydrolase</keyword>
<dbReference type="EMBL" id="FMXE01000010">
    <property type="protein sequence ID" value="SDA69873.1"/>
    <property type="molecule type" value="Genomic_DNA"/>
</dbReference>
<dbReference type="AlphaFoldDB" id="A0A1G5XHH0"/>
<dbReference type="InterPro" id="IPR029058">
    <property type="entry name" value="AB_hydrolase_fold"/>
</dbReference>
<evidence type="ECO:0000313" key="7">
    <source>
        <dbReference type="Proteomes" id="UP000198756"/>
    </source>
</evidence>
<keyword evidence="7" id="KW-1185">Reference proteome</keyword>
<dbReference type="RefSeq" id="WP_092729608.1">
    <property type="nucleotide sequence ID" value="NZ_FMXE01000010.1"/>
</dbReference>
<dbReference type="InterPro" id="IPR050960">
    <property type="entry name" value="AB_hydrolase_4_sf"/>
</dbReference>
<dbReference type="GO" id="GO:0034338">
    <property type="term" value="F:short-chain carboxylesterase activity"/>
    <property type="evidence" value="ECO:0007669"/>
    <property type="project" value="TreeGrafter"/>
</dbReference>
<dbReference type="PROSITE" id="PS01133">
    <property type="entry name" value="UPF0017"/>
    <property type="match status" value="1"/>
</dbReference>
<evidence type="ECO:0000256" key="1">
    <source>
        <dbReference type="ARBA" id="ARBA00010884"/>
    </source>
</evidence>
<protein>
    <recommendedName>
        <fullName evidence="5">AB hydrolase-1 domain-containing protein</fullName>
    </recommendedName>
</protein>
<dbReference type="InterPro" id="IPR000073">
    <property type="entry name" value="AB_hydrolase_1"/>
</dbReference>
<evidence type="ECO:0000256" key="3">
    <source>
        <dbReference type="ARBA" id="ARBA00022801"/>
    </source>
</evidence>
<comment type="similarity">
    <text evidence="1">Belongs to the AB hydrolase superfamily. AB hydrolase 4 family.</text>
</comment>